<keyword evidence="8" id="KW-0812">Transmembrane</keyword>
<evidence type="ECO:0000256" key="2">
    <source>
        <dbReference type="ARBA" id="ARBA00004514"/>
    </source>
</evidence>
<keyword evidence="5 8" id="KW-0472">Membrane</keyword>
<sequence>MFSHRNKCDKDDRNLSEITLNPLALNIKDDHINTAKPQESCPMLPFNTHEVIDEVHHSQPLLHLSPKNQMSKDPSEKLESLERNTLHDLSQMPSLVGKKLLKCAKSVGEPFNEEGTVGKASRDKDKDPKKKESAAQRVRSALKIEKERAATATVTTAQKMPKINHWKEWPSQFKEQLRLSHSDVALYYFLDYFKALDVSDQRRLYERIWEDTEILSLLCDRMLEIAEPKQPHDAICEWFYHCFAADVVEGSVICGAIDPSMVWCMYSRDAESVSGIATSLLSLYKKEKRIYAKYQMTTLDNPLSVTHMPLFPSFDLPNLTIPSLFHCPFHHVPSTIDYFTRDNTLVSCQDRIVYPASLPILFRDFQEILKENSRRSPSAHSSIPPGTQKCVCCLLLLLDYFSKSLTKKKRNGRDKRKHDLKTVSMAKKDTEKQVEKEDYFEDSSVLFHFPLLRQGNLGTNLQLIHVALQVLNKYISKMNDAVLEQYCAVIAKICSSGIDASEKTDFPGTVQYSLKYCKHWKWYTSSYFSDASKKRFIVPSEILCEFLMGLRYALLCCLSSMFLLFPLNTNIFFYLFIFSSKIESVKELAQFALAQYKQKWFAFDMQTFFLLILKKTNSYYFFFILRILVILYLLKF</sequence>
<dbReference type="EMBL" id="ASPP01005221">
    <property type="protein sequence ID" value="ETO30942.1"/>
    <property type="molecule type" value="Genomic_DNA"/>
</dbReference>
<evidence type="ECO:0000256" key="6">
    <source>
        <dbReference type="ARBA" id="ARBA00034482"/>
    </source>
</evidence>
<name>X6P096_RETFI</name>
<keyword evidence="8" id="KW-1133">Transmembrane helix</keyword>
<feature type="region of interest" description="Disordered" evidence="7">
    <location>
        <begin position="112"/>
        <end position="136"/>
    </location>
</feature>
<comment type="caution">
    <text evidence="9">The sequence shown here is derived from an EMBL/GenBank/DDBJ whole genome shotgun (WGS) entry which is preliminary data.</text>
</comment>
<dbReference type="Proteomes" id="UP000023152">
    <property type="component" value="Unassembled WGS sequence"/>
</dbReference>
<evidence type="ECO:0000256" key="7">
    <source>
        <dbReference type="SAM" id="MobiDB-lite"/>
    </source>
</evidence>
<keyword evidence="10" id="KW-1185">Reference proteome</keyword>
<keyword evidence="4" id="KW-0963">Cytoplasm</keyword>
<dbReference type="GO" id="GO:0072659">
    <property type="term" value="P:protein localization to plasma membrane"/>
    <property type="evidence" value="ECO:0007669"/>
    <property type="project" value="TreeGrafter"/>
</dbReference>
<dbReference type="PANTHER" id="PTHR31220">
    <property type="entry name" value="HYCCIN RELATED"/>
    <property type="match status" value="1"/>
</dbReference>
<dbReference type="Pfam" id="PF09790">
    <property type="entry name" value="Hyccin"/>
    <property type="match status" value="1"/>
</dbReference>
<feature type="transmembrane region" description="Helical" evidence="8">
    <location>
        <begin position="618"/>
        <end position="634"/>
    </location>
</feature>
<dbReference type="GO" id="GO:0005829">
    <property type="term" value="C:cytosol"/>
    <property type="evidence" value="ECO:0007669"/>
    <property type="project" value="UniProtKB-SubCell"/>
</dbReference>
<evidence type="ECO:0000256" key="4">
    <source>
        <dbReference type="ARBA" id="ARBA00022490"/>
    </source>
</evidence>
<feature type="transmembrane region" description="Helical" evidence="8">
    <location>
        <begin position="552"/>
        <end position="577"/>
    </location>
</feature>
<organism evidence="9 10">
    <name type="scientific">Reticulomyxa filosa</name>
    <dbReference type="NCBI Taxonomy" id="46433"/>
    <lineage>
        <taxon>Eukaryota</taxon>
        <taxon>Sar</taxon>
        <taxon>Rhizaria</taxon>
        <taxon>Retaria</taxon>
        <taxon>Foraminifera</taxon>
        <taxon>Monothalamids</taxon>
        <taxon>Reticulomyxidae</taxon>
        <taxon>Reticulomyxa</taxon>
    </lineage>
</organism>
<protein>
    <submittedName>
        <fullName evidence="9">Uncharacterized protein</fullName>
    </submittedName>
</protein>
<evidence type="ECO:0000256" key="5">
    <source>
        <dbReference type="ARBA" id="ARBA00023136"/>
    </source>
</evidence>
<comment type="subcellular location">
    <subcellularLocation>
        <location evidence="1">Cell membrane</location>
    </subcellularLocation>
    <subcellularLocation>
        <location evidence="2">Cytoplasm</location>
        <location evidence="2">Cytosol</location>
    </subcellularLocation>
</comment>
<evidence type="ECO:0000256" key="1">
    <source>
        <dbReference type="ARBA" id="ARBA00004236"/>
    </source>
</evidence>
<dbReference type="GO" id="GO:0046854">
    <property type="term" value="P:phosphatidylinositol phosphate biosynthetic process"/>
    <property type="evidence" value="ECO:0007669"/>
    <property type="project" value="TreeGrafter"/>
</dbReference>
<evidence type="ECO:0000256" key="8">
    <source>
        <dbReference type="SAM" id="Phobius"/>
    </source>
</evidence>
<dbReference type="GO" id="GO:0005886">
    <property type="term" value="C:plasma membrane"/>
    <property type="evidence" value="ECO:0007669"/>
    <property type="project" value="UniProtKB-SubCell"/>
</dbReference>
<proteinExistence type="inferred from homology"/>
<evidence type="ECO:0000313" key="9">
    <source>
        <dbReference type="EMBL" id="ETO30942.1"/>
    </source>
</evidence>
<dbReference type="InterPro" id="IPR018619">
    <property type="entry name" value="Hyccin"/>
</dbReference>
<dbReference type="PANTHER" id="PTHR31220:SF1">
    <property type="entry name" value="GH21176P"/>
    <property type="match status" value="1"/>
</dbReference>
<reference evidence="9 10" key="1">
    <citation type="journal article" date="2013" name="Curr. Biol.">
        <title>The Genome of the Foraminiferan Reticulomyxa filosa.</title>
        <authorList>
            <person name="Glockner G."/>
            <person name="Hulsmann N."/>
            <person name="Schleicher M."/>
            <person name="Noegel A.A."/>
            <person name="Eichinger L."/>
            <person name="Gallinger C."/>
            <person name="Pawlowski J."/>
            <person name="Sierra R."/>
            <person name="Euteneuer U."/>
            <person name="Pillet L."/>
            <person name="Moustafa A."/>
            <person name="Platzer M."/>
            <person name="Groth M."/>
            <person name="Szafranski K."/>
            <person name="Schliwa M."/>
        </authorList>
    </citation>
    <scope>NUCLEOTIDE SEQUENCE [LARGE SCALE GENOMIC DNA]</scope>
</reference>
<evidence type="ECO:0000256" key="3">
    <source>
        <dbReference type="ARBA" id="ARBA00022475"/>
    </source>
</evidence>
<comment type="similarity">
    <text evidence="6">Belongs to the Hyccin family.</text>
</comment>
<feature type="compositionally biased region" description="Basic and acidic residues" evidence="7">
    <location>
        <begin position="120"/>
        <end position="134"/>
    </location>
</feature>
<dbReference type="AlphaFoldDB" id="X6P096"/>
<accession>X6P096</accession>
<gene>
    <name evidence="9" type="ORF">RFI_06177</name>
</gene>
<keyword evidence="3" id="KW-1003">Cell membrane</keyword>
<evidence type="ECO:0000313" key="10">
    <source>
        <dbReference type="Proteomes" id="UP000023152"/>
    </source>
</evidence>